<dbReference type="Proteomes" id="UP001500631">
    <property type="component" value="Unassembled WGS sequence"/>
</dbReference>
<evidence type="ECO:0000256" key="6">
    <source>
        <dbReference type="ARBA" id="ARBA00022997"/>
    </source>
</evidence>
<dbReference type="CDD" id="cd14843">
    <property type="entry name" value="D-Ala-D-Ala_dipeptidase_like"/>
    <property type="match status" value="1"/>
</dbReference>
<dbReference type="SUPFAM" id="SSF55166">
    <property type="entry name" value="Hedgehog/DD-peptidase"/>
    <property type="match status" value="1"/>
</dbReference>
<dbReference type="InterPro" id="IPR009045">
    <property type="entry name" value="Zn_M74/Hedgehog-like"/>
</dbReference>
<feature type="binding site" evidence="9">
    <location>
        <position position="137"/>
    </location>
    <ligand>
        <name>Zn(2+)</name>
        <dbReference type="ChEBI" id="CHEBI:29105"/>
        <note>catalytic</note>
    </ligand>
</feature>
<organism evidence="10 11">
    <name type="scientific">Wohlfahrtiimonas larvae</name>
    <dbReference type="NCBI Taxonomy" id="1157986"/>
    <lineage>
        <taxon>Bacteria</taxon>
        <taxon>Pseudomonadati</taxon>
        <taxon>Pseudomonadota</taxon>
        <taxon>Gammaproteobacteria</taxon>
        <taxon>Cardiobacteriales</taxon>
        <taxon>Ignatzschineriaceae</taxon>
        <taxon>Wohlfahrtiimonas</taxon>
    </lineage>
</organism>
<feature type="site" description="Transition state stabilizer" evidence="9">
    <location>
        <position position="88"/>
    </location>
</feature>
<comment type="similarity">
    <text evidence="9">Belongs to the peptidase M15D family.</text>
</comment>
<comment type="catalytic activity">
    <reaction evidence="1 9">
        <text>D-alanyl-D-alanine + H2O = 2 D-alanine</text>
        <dbReference type="Rhea" id="RHEA:20661"/>
        <dbReference type="ChEBI" id="CHEBI:15377"/>
        <dbReference type="ChEBI" id="CHEBI:57416"/>
        <dbReference type="ChEBI" id="CHEBI:57822"/>
        <dbReference type="EC" id="3.4.13.22"/>
    </reaction>
</comment>
<evidence type="ECO:0000256" key="7">
    <source>
        <dbReference type="ARBA" id="ARBA00023049"/>
    </source>
</evidence>
<comment type="cofactor">
    <cofactor evidence="9">
        <name>Zn(2+)</name>
        <dbReference type="ChEBI" id="CHEBI:29105"/>
    </cofactor>
    <text evidence="9">Binds 1 zinc ion per subunit.</text>
</comment>
<keyword evidence="6 9" id="KW-0224">Dipeptidase</keyword>
<name>A0ABP9MN25_9GAMM</name>
<sequence length="231" mass="26561">MSLEVRMIPKQTTPNWDSVFLGKIIENEDELVKIESSDRVFCQSFYYENKIDGALPDIWLRKNVAEKLQLMVESLPKTMGIIILDGWRPYRVQKALRDVVGEVIHEQEPNLTQEEFEARLSEFVAEPRTQKDSPSPHLTGGSVDLTLCDLKGNALDMGTAFDSPEEDSWTAAFEEEGKSIEIRMRRRILFNAMIDVGFTNLPTEWWHFDYGNQLWAHYSAENHAVYSATSL</sequence>
<dbReference type="Gene3D" id="3.30.1380.10">
    <property type="match status" value="1"/>
</dbReference>
<accession>A0ABP9MN25</accession>
<keyword evidence="7 9" id="KW-0482">Metalloprotease</keyword>
<keyword evidence="3 9" id="KW-0479">Metal-binding</keyword>
<dbReference type="Pfam" id="PF01427">
    <property type="entry name" value="Peptidase_M15"/>
    <property type="match status" value="1"/>
</dbReference>
<keyword evidence="2 9" id="KW-0645">Protease</keyword>
<feature type="active site" description="Proton donor/acceptor" evidence="9">
    <location>
        <position position="204"/>
    </location>
</feature>
<feature type="binding site" evidence="9">
    <location>
        <position position="144"/>
    </location>
    <ligand>
        <name>Zn(2+)</name>
        <dbReference type="ChEBI" id="CHEBI:29105"/>
        <note>catalytic</note>
    </ligand>
</feature>
<dbReference type="RefSeq" id="WP_077925249.1">
    <property type="nucleotide sequence ID" value="NZ_BAABKE010000003.1"/>
</dbReference>
<evidence type="ECO:0000256" key="8">
    <source>
        <dbReference type="ARBA" id="ARBA00023316"/>
    </source>
</evidence>
<reference evidence="11" key="1">
    <citation type="journal article" date="2019" name="Int. J. Syst. Evol. Microbiol.">
        <title>The Global Catalogue of Microorganisms (GCM) 10K type strain sequencing project: providing services to taxonomists for standard genome sequencing and annotation.</title>
        <authorList>
            <consortium name="The Broad Institute Genomics Platform"/>
            <consortium name="The Broad Institute Genome Sequencing Center for Infectious Disease"/>
            <person name="Wu L."/>
            <person name="Ma J."/>
        </authorList>
    </citation>
    <scope>NUCLEOTIDE SEQUENCE [LARGE SCALE GENOMIC DNA]</scope>
    <source>
        <strain evidence="11">JCM 18424</strain>
    </source>
</reference>
<keyword evidence="11" id="KW-1185">Reference proteome</keyword>
<feature type="binding site" evidence="9">
    <location>
        <position position="207"/>
    </location>
    <ligand>
        <name>Zn(2+)</name>
        <dbReference type="ChEBI" id="CHEBI:29105"/>
        <note>catalytic</note>
    </ligand>
</feature>
<keyword evidence="4 9" id="KW-0378">Hydrolase</keyword>
<gene>
    <name evidence="9" type="primary">ddpX</name>
    <name evidence="10" type="ORF">GCM10023338_09420</name>
</gene>
<dbReference type="HAMAP" id="MF_01924">
    <property type="entry name" value="A_A_dipeptidase"/>
    <property type="match status" value="1"/>
</dbReference>
<evidence type="ECO:0000256" key="4">
    <source>
        <dbReference type="ARBA" id="ARBA00022801"/>
    </source>
</evidence>
<dbReference type="EMBL" id="BAABKE010000003">
    <property type="protein sequence ID" value="GAA5097750.1"/>
    <property type="molecule type" value="Genomic_DNA"/>
</dbReference>
<evidence type="ECO:0000313" key="10">
    <source>
        <dbReference type="EMBL" id="GAA5097750.1"/>
    </source>
</evidence>
<dbReference type="PANTHER" id="PTHR43126:SF2">
    <property type="entry name" value="D-ALANYL-D-ALANINE DIPEPTIDASE"/>
    <property type="match status" value="1"/>
</dbReference>
<keyword evidence="8" id="KW-0961">Cell wall biogenesis/degradation</keyword>
<dbReference type="EC" id="3.4.13.22" evidence="9"/>
<proteinExistence type="inferred from homology"/>
<evidence type="ECO:0000256" key="3">
    <source>
        <dbReference type="ARBA" id="ARBA00022723"/>
    </source>
</evidence>
<protein>
    <recommendedName>
        <fullName evidence="9">D-alanyl-D-alanine dipeptidase</fullName>
        <shortName evidence="9">D-Ala-D-Ala dipeptidase</shortName>
        <ecNumber evidence="9">3.4.13.22</ecNumber>
    </recommendedName>
</protein>
<evidence type="ECO:0000313" key="11">
    <source>
        <dbReference type="Proteomes" id="UP001500631"/>
    </source>
</evidence>
<evidence type="ECO:0000256" key="2">
    <source>
        <dbReference type="ARBA" id="ARBA00022670"/>
    </source>
</evidence>
<comment type="function">
    <text evidence="9">Catalyzes hydrolysis of the D-alanyl-D-alanine dipeptide.</text>
</comment>
<evidence type="ECO:0000256" key="5">
    <source>
        <dbReference type="ARBA" id="ARBA00022833"/>
    </source>
</evidence>
<evidence type="ECO:0000256" key="9">
    <source>
        <dbReference type="HAMAP-Rule" id="MF_01924"/>
    </source>
</evidence>
<comment type="caution">
    <text evidence="10">The sequence shown here is derived from an EMBL/GenBank/DDBJ whole genome shotgun (WGS) entry which is preliminary data.</text>
</comment>
<keyword evidence="5 9" id="KW-0862">Zinc</keyword>
<dbReference type="PANTHER" id="PTHR43126">
    <property type="entry name" value="D-ALANYL-D-ALANINE DIPEPTIDASE"/>
    <property type="match status" value="1"/>
</dbReference>
<dbReference type="InterPro" id="IPR000755">
    <property type="entry name" value="A_A_dipeptidase"/>
</dbReference>
<evidence type="ECO:0000256" key="1">
    <source>
        <dbReference type="ARBA" id="ARBA00001362"/>
    </source>
</evidence>